<evidence type="ECO:0000313" key="2">
    <source>
        <dbReference type="EMBL" id="KIG18762.1"/>
    </source>
</evidence>
<dbReference type="RefSeq" id="WP_052546794.1">
    <property type="nucleotide sequence ID" value="NZ_JMCC02000009.1"/>
</dbReference>
<reference evidence="2 3" key="1">
    <citation type="submission" date="2014-12" db="EMBL/GenBank/DDBJ databases">
        <title>Genome assembly of Enhygromyxa salina DSM 15201.</title>
        <authorList>
            <person name="Sharma G."/>
            <person name="Subramanian S."/>
        </authorList>
    </citation>
    <scope>NUCLEOTIDE SEQUENCE [LARGE SCALE GENOMIC DNA]</scope>
    <source>
        <strain evidence="2 3">DSM 15201</strain>
    </source>
</reference>
<sequence>MSWPASWLALAFGLVLGVAGCEKDQPPVAEPSPDAAGSAHAIVVVEDPGANPTPAPPDPEASHEPAIGTTKIVASDVACQSDADCVKSTCCHATSCVAATDAPDCASTMCTTDCRGGTMDCNGGCLCQAGKCAARLWWAPE</sequence>
<accession>A0A0C2DGG4</accession>
<dbReference type="AlphaFoldDB" id="A0A0C2DGG4"/>
<evidence type="ECO:0000256" key="1">
    <source>
        <dbReference type="SAM" id="MobiDB-lite"/>
    </source>
</evidence>
<dbReference type="Proteomes" id="UP000031599">
    <property type="component" value="Unassembled WGS sequence"/>
</dbReference>
<feature type="region of interest" description="Disordered" evidence="1">
    <location>
        <begin position="25"/>
        <end position="66"/>
    </location>
</feature>
<organism evidence="2 3">
    <name type="scientific">Enhygromyxa salina</name>
    <dbReference type="NCBI Taxonomy" id="215803"/>
    <lineage>
        <taxon>Bacteria</taxon>
        <taxon>Pseudomonadati</taxon>
        <taxon>Myxococcota</taxon>
        <taxon>Polyangia</taxon>
        <taxon>Nannocystales</taxon>
        <taxon>Nannocystaceae</taxon>
        <taxon>Enhygromyxa</taxon>
    </lineage>
</organism>
<evidence type="ECO:0000313" key="3">
    <source>
        <dbReference type="Proteomes" id="UP000031599"/>
    </source>
</evidence>
<proteinExistence type="predicted"/>
<name>A0A0C2DGG4_9BACT</name>
<protein>
    <submittedName>
        <fullName evidence="2">Uncharacterized protein</fullName>
    </submittedName>
</protein>
<dbReference type="EMBL" id="JMCC02000009">
    <property type="protein sequence ID" value="KIG18762.1"/>
    <property type="molecule type" value="Genomic_DNA"/>
</dbReference>
<gene>
    <name evidence="2" type="ORF">DB30_07777</name>
</gene>
<comment type="caution">
    <text evidence="2">The sequence shown here is derived from an EMBL/GenBank/DDBJ whole genome shotgun (WGS) entry which is preliminary data.</text>
</comment>